<sequence>MSENSYGGPTEAEELSEQAEPLFEEPARTGTQGYEHEPPFAPAEPADESTEFGSSEGWGGGTDLPGDDGSWEWDGPTSDGAYLDEDEPEYTDEPEETSAHGPGSAEQA</sequence>
<accession>A0AA41QFG2</accession>
<evidence type="ECO:0000313" key="2">
    <source>
        <dbReference type="EMBL" id="MCF4122478.1"/>
    </source>
</evidence>
<name>A0AA41QFG2_9MICO</name>
<proteinExistence type="predicted"/>
<feature type="region of interest" description="Disordered" evidence="1">
    <location>
        <begin position="1"/>
        <end position="108"/>
    </location>
</feature>
<gene>
    <name evidence="2" type="ORF">L1785_15985</name>
</gene>
<organism evidence="2 3">
    <name type="scientific">Antribacter soli</name>
    <dbReference type="NCBI Taxonomy" id="2910976"/>
    <lineage>
        <taxon>Bacteria</taxon>
        <taxon>Bacillati</taxon>
        <taxon>Actinomycetota</taxon>
        <taxon>Actinomycetes</taxon>
        <taxon>Micrococcales</taxon>
        <taxon>Promicromonosporaceae</taxon>
        <taxon>Antribacter</taxon>
    </lineage>
</organism>
<dbReference type="RefSeq" id="WP_236090277.1">
    <property type="nucleotide sequence ID" value="NZ_JAKGSG010000043.1"/>
</dbReference>
<reference evidence="2" key="1">
    <citation type="submission" date="2022-01" db="EMBL/GenBank/DDBJ databases">
        <title>Antribacter sp. nov., isolated from Guizhou of China.</title>
        <authorList>
            <person name="Chengliang C."/>
            <person name="Ya Z."/>
        </authorList>
    </citation>
    <scope>NUCLEOTIDE SEQUENCE</scope>
    <source>
        <strain evidence="2">KLBMP 9083</strain>
    </source>
</reference>
<protein>
    <submittedName>
        <fullName evidence="2">Uncharacterized protein</fullName>
    </submittedName>
</protein>
<evidence type="ECO:0000313" key="3">
    <source>
        <dbReference type="Proteomes" id="UP001165405"/>
    </source>
</evidence>
<keyword evidence="3" id="KW-1185">Reference proteome</keyword>
<comment type="caution">
    <text evidence="2">The sequence shown here is derived from an EMBL/GenBank/DDBJ whole genome shotgun (WGS) entry which is preliminary data.</text>
</comment>
<feature type="compositionally biased region" description="Acidic residues" evidence="1">
    <location>
        <begin position="82"/>
        <end position="96"/>
    </location>
</feature>
<dbReference type="AlphaFoldDB" id="A0AA41QFG2"/>
<dbReference type="EMBL" id="JAKGSG010000043">
    <property type="protein sequence ID" value="MCF4122478.1"/>
    <property type="molecule type" value="Genomic_DNA"/>
</dbReference>
<evidence type="ECO:0000256" key="1">
    <source>
        <dbReference type="SAM" id="MobiDB-lite"/>
    </source>
</evidence>
<dbReference type="Proteomes" id="UP001165405">
    <property type="component" value="Unassembled WGS sequence"/>
</dbReference>